<keyword evidence="2" id="KW-0808">Transferase</keyword>
<dbReference type="AlphaFoldDB" id="A0A261U2G5"/>
<dbReference type="CDD" id="cd05400">
    <property type="entry name" value="NT_2-5OAS_ClassI-CCAase"/>
    <property type="match status" value="1"/>
</dbReference>
<dbReference type="Proteomes" id="UP000216913">
    <property type="component" value="Unassembled WGS sequence"/>
</dbReference>
<dbReference type="EMBL" id="NEVP01000001">
    <property type="protein sequence ID" value="OZI55043.1"/>
    <property type="molecule type" value="Genomic_DNA"/>
</dbReference>
<reference evidence="2 3" key="1">
    <citation type="submission" date="2017-05" db="EMBL/GenBank/DDBJ databases">
        <title>Complete and WGS of Bordetella genogroups.</title>
        <authorList>
            <person name="Spilker T."/>
            <person name="LiPuma J."/>
        </authorList>
    </citation>
    <scope>NUCLEOTIDE SEQUENCE [LARGE SCALE GENOMIC DNA]</scope>
    <source>
        <strain evidence="2 3">AU10456</strain>
    </source>
</reference>
<proteinExistence type="predicted"/>
<dbReference type="SUPFAM" id="SSF81301">
    <property type="entry name" value="Nucleotidyltransferase"/>
    <property type="match status" value="1"/>
</dbReference>
<dbReference type="GO" id="GO:0016779">
    <property type="term" value="F:nucleotidyltransferase activity"/>
    <property type="evidence" value="ECO:0007669"/>
    <property type="project" value="InterPro"/>
</dbReference>
<sequence length="293" mass="33288">MSVADWFSTFCSALPPGILKRASIADRTGRLTRRLNSDFRESTSDTANRFYGGSYGRNTAVASVSDIDLMYVLPYSIYKQYDGHSSNGQSALLQSVKRSIEVTYPNSVVIADGQIVQIPFTDNVTFEIVPVFLNTDGSYTFADANNGGSWKVCWPKDEISAFATRNQACNYNLVPLGRMVRAWRDTNDVPMSGMLIDTLAYQFIETWEHRLKSYLYYDFMTRDFFNFLANQDLNQNHWRAPGSQSWARRTGGFERKARMAHTLAVDAIKNVLANENWAAKNKFRQIYGTQFPS</sequence>
<organism evidence="2 3">
    <name type="scientific">Bordetella genomosp. 5</name>
    <dbReference type="NCBI Taxonomy" id="1395608"/>
    <lineage>
        <taxon>Bacteria</taxon>
        <taxon>Pseudomonadati</taxon>
        <taxon>Pseudomonadota</taxon>
        <taxon>Betaproteobacteria</taxon>
        <taxon>Burkholderiales</taxon>
        <taxon>Alcaligenaceae</taxon>
        <taxon>Bordetella</taxon>
    </lineage>
</organism>
<keyword evidence="1" id="KW-0051">Antiviral defense</keyword>
<protein>
    <submittedName>
        <fullName evidence="2">Nucleotidyltransferase</fullName>
    </submittedName>
</protein>
<dbReference type="RefSeq" id="WP_094798098.1">
    <property type="nucleotide sequence ID" value="NZ_NEVP01000001.1"/>
</dbReference>
<dbReference type="GO" id="GO:0051607">
    <property type="term" value="P:defense response to virus"/>
    <property type="evidence" value="ECO:0007669"/>
    <property type="project" value="UniProtKB-KW"/>
</dbReference>
<evidence type="ECO:0000256" key="1">
    <source>
        <dbReference type="ARBA" id="ARBA00023118"/>
    </source>
</evidence>
<comment type="caution">
    <text evidence="2">The sequence shown here is derived from an EMBL/GenBank/DDBJ whole genome shotgun (WGS) entry which is preliminary data.</text>
</comment>
<gene>
    <name evidence="2" type="ORF">CAL25_01095</name>
</gene>
<dbReference type="Pfam" id="PF18144">
    <property type="entry name" value="SMODS"/>
    <property type="match status" value="1"/>
</dbReference>
<dbReference type="Gene3D" id="3.30.460.10">
    <property type="entry name" value="Beta Polymerase, domain 2"/>
    <property type="match status" value="1"/>
</dbReference>
<evidence type="ECO:0000313" key="2">
    <source>
        <dbReference type="EMBL" id="OZI55043.1"/>
    </source>
</evidence>
<keyword evidence="3" id="KW-1185">Reference proteome</keyword>
<name>A0A261U2G5_9BORD</name>
<evidence type="ECO:0000313" key="3">
    <source>
        <dbReference type="Proteomes" id="UP000216913"/>
    </source>
</evidence>
<accession>A0A261U2G5</accession>
<dbReference type="InterPro" id="IPR006116">
    <property type="entry name" value="NT_2-5OAS_ClassI-CCAase"/>
</dbReference>
<dbReference type="OrthoDB" id="2082416at2"/>
<dbReference type="InterPro" id="IPR043519">
    <property type="entry name" value="NT_sf"/>
</dbReference>